<evidence type="ECO:0000259" key="6">
    <source>
        <dbReference type="Pfam" id="PF01850"/>
    </source>
</evidence>
<dbReference type="Pfam" id="PF01850">
    <property type="entry name" value="PIN"/>
    <property type="match status" value="1"/>
</dbReference>
<evidence type="ECO:0000256" key="5">
    <source>
        <dbReference type="HAMAP-Rule" id="MF_00265"/>
    </source>
</evidence>
<evidence type="ECO:0000256" key="1">
    <source>
        <dbReference type="ARBA" id="ARBA00022649"/>
    </source>
</evidence>
<organism evidence="7 8">
    <name type="scientific">Thermogutta terrifontis</name>
    <dbReference type="NCBI Taxonomy" id="1331910"/>
    <lineage>
        <taxon>Bacteria</taxon>
        <taxon>Pseudomonadati</taxon>
        <taxon>Planctomycetota</taxon>
        <taxon>Planctomycetia</taxon>
        <taxon>Pirellulales</taxon>
        <taxon>Thermoguttaceae</taxon>
        <taxon>Thermogutta</taxon>
    </lineage>
</organism>
<dbReference type="Gene3D" id="3.40.50.1010">
    <property type="entry name" value="5'-nuclease"/>
    <property type="match status" value="1"/>
</dbReference>
<comment type="similarity">
    <text evidence="5">Belongs to the PINc/VapC protein family.</text>
</comment>
<evidence type="ECO:0000256" key="3">
    <source>
        <dbReference type="ARBA" id="ARBA00022723"/>
    </source>
</evidence>
<dbReference type="OrthoDB" id="572702at2"/>
<gene>
    <name evidence="5" type="primary">vapC</name>
    <name evidence="7" type="ORF">THTE_3470</name>
</gene>
<dbReference type="InterPro" id="IPR002716">
    <property type="entry name" value="PIN_dom"/>
</dbReference>
<dbReference type="HAMAP" id="MF_00265">
    <property type="entry name" value="VapC_Nob1"/>
    <property type="match status" value="1"/>
</dbReference>
<dbReference type="GO" id="GO:0000287">
    <property type="term" value="F:magnesium ion binding"/>
    <property type="evidence" value="ECO:0007669"/>
    <property type="project" value="UniProtKB-UniRule"/>
</dbReference>
<comment type="cofactor">
    <cofactor evidence="5">
        <name>Mg(2+)</name>
        <dbReference type="ChEBI" id="CHEBI:18420"/>
    </cofactor>
</comment>
<keyword evidence="3 5" id="KW-0479">Metal-binding</keyword>
<keyword evidence="4 5" id="KW-0378">Hydrolase</keyword>
<feature type="domain" description="PIN" evidence="6">
    <location>
        <begin position="2"/>
        <end position="120"/>
    </location>
</feature>
<name>A0A286RJH6_9BACT</name>
<dbReference type="SUPFAM" id="SSF88723">
    <property type="entry name" value="PIN domain-like"/>
    <property type="match status" value="1"/>
</dbReference>
<evidence type="ECO:0000313" key="7">
    <source>
        <dbReference type="EMBL" id="ASV76072.1"/>
    </source>
</evidence>
<dbReference type="KEGG" id="ttf:THTE_3470"/>
<dbReference type="AlphaFoldDB" id="A0A286RJH6"/>
<evidence type="ECO:0000256" key="4">
    <source>
        <dbReference type="ARBA" id="ARBA00022801"/>
    </source>
</evidence>
<dbReference type="GO" id="GO:0016787">
    <property type="term" value="F:hydrolase activity"/>
    <property type="evidence" value="ECO:0007669"/>
    <property type="project" value="UniProtKB-KW"/>
</dbReference>
<comment type="function">
    <text evidence="5">Toxic component of a toxin-antitoxin (TA) system. An RNase.</text>
</comment>
<dbReference type="Proteomes" id="UP000215086">
    <property type="component" value="Chromosome"/>
</dbReference>
<keyword evidence="5" id="KW-0460">Magnesium</keyword>
<protein>
    <recommendedName>
        <fullName evidence="5">Ribonuclease VapC</fullName>
        <shortName evidence="5">RNase VapC</shortName>
        <ecNumber evidence="5">3.1.-.-</ecNumber>
    </recommendedName>
    <alternativeName>
        <fullName evidence="5">Toxin VapC</fullName>
    </alternativeName>
</protein>
<proteinExistence type="inferred from homology"/>
<dbReference type="InterPro" id="IPR022907">
    <property type="entry name" value="VapC_family"/>
</dbReference>
<dbReference type="EMBL" id="CP018477">
    <property type="protein sequence ID" value="ASV76072.1"/>
    <property type="molecule type" value="Genomic_DNA"/>
</dbReference>
<dbReference type="GO" id="GO:0004540">
    <property type="term" value="F:RNA nuclease activity"/>
    <property type="evidence" value="ECO:0007669"/>
    <property type="project" value="InterPro"/>
</dbReference>
<keyword evidence="8" id="KW-1185">Reference proteome</keyword>
<accession>A0A286RJH6</accession>
<evidence type="ECO:0000313" key="8">
    <source>
        <dbReference type="Proteomes" id="UP000215086"/>
    </source>
</evidence>
<keyword evidence="1 5" id="KW-1277">Toxin-antitoxin system</keyword>
<sequence length="134" mass="15556">MYLVDTNVWLERFLEQEKAEEVRDFLNQMPSDQLCLTDFALHSIGIVLSRLGKREAFVRFVRDAFVDGAVTLVRLDPEDMEALVQIMERDNLDFDDAYQYRAAEKYGLVIVSFDSDFDRTGLGRKTPAQVLQKR</sequence>
<feature type="binding site" evidence="5">
    <location>
        <position position="96"/>
    </location>
    <ligand>
        <name>Mg(2+)</name>
        <dbReference type="ChEBI" id="CHEBI:18420"/>
    </ligand>
</feature>
<dbReference type="InterPro" id="IPR029060">
    <property type="entry name" value="PIN-like_dom_sf"/>
</dbReference>
<keyword evidence="2 5" id="KW-0540">Nuclease</keyword>
<keyword evidence="5" id="KW-0800">Toxin</keyword>
<evidence type="ECO:0000256" key="2">
    <source>
        <dbReference type="ARBA" id="ARBA00022722"/>
    </source>
</evidence>
<reference evidence="7 8" key="1">
    <citation type="journal article" name="Front. Microbiol.">
        <title>Sugar Metabolism of the First Thermophilic Planctomycete Thermogutta terrifontis: Comparative Genomic and Transcriptomic Approaches.</title>
        <authorList>
            <person name="Elcheninov A.G."/>
            <person name="Menzel P."/>
            <person name="Gudbergsdottir S.R."/>
            <person name="Slesarev A.I."/>
            <person name="Kadnikov V.V."/>
            <person name="Krogh A."/>
            <person name="Bonch-Osmolovskaya E.A."/>
            <person name="Peng X."/>
            <person name="Kublanov I.V."/>
        </authorList>
    </citation>
    <scope>NUCLEOTIDE SEQUENCE [LARGE SCALE GENOMIC DNA]</scope>
    <source>
        <strain evidence="7 8">R1</strain>
    </source>
</reference>
<dbReference type="CDD" id="cd09854">
    <property type="entry name" value="PIN_VapC-like"/>
    <property type="match status" value="1"/>
</dbReference>
<dbReference type="EC" id="3.1.-.-" evidence="5"/>
<dbReference type="GO" id="GO:0090729">
    <property type="term" value="F:toxin activity"/>
    <property type="evidence" value="ECO:0007669"/>
    <property type="project" value="UniProtKB-KW"/>
</dbReference>
<feature type="binding site" evidence="5">
    <location>
        <position position="5"/>
    </location>
    <ligand>
        <name>Mg(2+)</name>
        <dbReference type="ChEBI" id="CHEBI:18420"/>
    </ligand>
</feature>